<dbReference type="KEGG" id="cuh:BJN34_23400"/>
<dbReference type="RefSeq" id="WP_078201361.1">
    <property type="nucleotide sequence ID" value="NZ_CP017758.1"/>
</dbReference>
<dbReference type="AlphaFoldDB" id="A0A1U9UVX8"/>
<dbReference type="OrthoDB" id="8968721at2"/>
<name>A0A1U9UVX8_CUPNE</name>
<accession>A0A1U9UVX8</accession>
<reference evidence="2" key="1">
    <citation type="submission" date="2017-02" db="EMBL/GenBank/DDBJ databases">
        <title>Complete genome sequence of Cupriavidus necator strain NH9, a 3-chlorobenzoate degrader.</title>
        <authorList>
            <person name="Moriuchi R."/>
            <person name="Dohra H."/>
            <person name="Ogawa N."/>
        </authorList>
    </citation>
    <scope>NUCLEOTIDE SEQUENCE [LARGE SCALE GENOMIC DNA]</scope>
    <source>
        <strain evidence="2">NH9</strain>
    </source>
</reference>
<organism evidence="1 2">
    <name type="scientific">Cupriavidus necator</name>
    <name type="common">Alcaligenes eutrophus</name>
    <name type="synonym">Ralstonia eutropha</name>
    <dbReference type="NCBI Taxonomy" id="106590"/>
    <lineage>
        <taxon>Bacteria</taxon>
        <taxon>Pseudomonadati</taxon>
        <taxon>Pseudomonadota</taxon>
        <taxon>Betaproteobacteria</taxon>
        <taxon>Burkholderiales</taxon>
        <taxon>Burkholderiaceae</taxon>
        <taxon>Cupriavidus</taxon>
    </lineage>
</organism>
<dbReference type="Proteomes" id="UP000189627">
    <property type="component" value="Chromosome 2"/>
</dbReference>
<evidence type="ECO:0000313" key="1">
    <source>
        <dbReference type="EMBL" id="AQV96810.1"/>
    </source>
</evidence>
<gene>
    <name evidence="1" type="ORF">BJN34_23400</name>
</gene>
<dbReference type="EMBL" id="CP017758">
    <property type="protein sequence ID" value="AQV96810.1"/>
    <property type="molecule type" value="Genomic_DNA"/>
</dbReference>
<proteinExistence type="predicted"/>
<protein>
    <submittedName>
        <fullName evidence="1">Uncharacterized protein</fullName>
    </submittedName>
</protein>
<sequence>MNWTNRGAAAWEQVVGRSREAHAVVIDDMPVYRHGVMHLLGKMPGIGRVELVEPDALAARKASLPAPALLVFGMPPDLADGWHLLRLASLVLKPRRLLLVSDNMWQRLPPGLDGRFARSLSRSASLAAIERDVRALLDLPPPAEAPPGQHAGPAGFHRPFHVLA</sequence>
<evidence type="ECO:0000313" key="2">
    <source>
        <dbReference type="Proteomes" id="UP000189627"/>
    </source>
</evidence>